<dbReference type="InterPro" id="IPR014015">
    <property type="entry name" value="Helicase_SF3_DNA-vir"/>
</dbReference>
<evidence type="ECO:0000313" key="6">
    <source>
        <dbReference type="Proteomes" id="UP001163550"/>
    </source>
</evidence>
<dbReference type="InterPro" id="IPR014818">
    <property type="entry name" value="Phage/plasmid_primase_P4_C"/>
</dbReference>
<protein>
    <submittedName>
        <fullName evidence="5">Phage/plasmid primase, P4 family</fullName>
    </submittedName>
</protein>
<evidence type="ECO:0000256" key="2">
    <source>
        <dbReference type="ARBA" id="ARBA00022801"/>
    </source>
</evidence>
<dbReference type="PROSITE" id="PS51206">
    <property type="entry name" value="SF3_HELICASE_1"/>
    <property type="match status" value="1"/>
</dbReference>
<dbReference type="SUPFAM" id="SSF52540">
    <property type="entry name" value="P-loop containing nucleoside triphosphate hydrolases"/>
    <property type="match status" value="1"/>
</dbReference>
<dbReference type="PANTHER" id="PTHR35372:SF2">
    <property type="entry name" value="SF3 HELICASE DOMAIN-CONTAINING PROTEIN"/>
    <property type="match status" value="1"/>
</dbReference>
<gene>
    <name evidence="5" type="ORF">LNN31_16490</name>
</gene>
<organism evidence="5 6">
    <name type="scientific">Acetobacterium wieringae</name>
    <dbReference type="NCBI Taxonomy" id="52694"/>
    <lineage>
        <taxon>Bacteria</taxon>
        <taxon>Bacillati</taxon>
        <taxon>Bacillota</taxon>
        <taxon>Clostridia</taxon>
        <taxon>Eubacteriales</taxon>
        <taxon>Eubacteriaceae</taxon>
        <taxon>Acetobacterium</taxon>
    </lineage>
</organism>
<accession>A0ABY6HFN9</accession>
<keyword evidence="1" id="KW-0547">Nucleotide-binding</keyword>
<dbReference type="InterPro" id="IPR027417">
    <property type="entry name" value="P-loop_NTPase"/>
</dbReference>
<sequence length="512" mass="58409">MENNTSNSITNNTPINLLQQDMPDSKDFEISQYINLDRINPNRLPPQKWAESIGFIFDQKKDDSFTITGLNASISAQAIKKMFHHIVMASDTDFALYNISGFYEILSALKNKDGNITVARIIYSILNYHPGLRLWTSFREQDLLTALMRELKTTVHTWNSGEYLTLENGVFLMGKKQLIPHSPKLYKTYILPMSFKPGAQCPRFLQFIEEITLSNKSLALNLQEQSGYIISNATKAAKAFFWISDGASGKSTLANILEAMVGTENISAVTLNDINSRFGLAPMFGKKLNLANESEVSGLFRTERLKLLCTNDKVTVDRKGLSALNVRLSIKLLFLTNNMPELITDTKYGLERRLHITPFPAKFVGKEVDINLTEKLLQEIDGILLWALEGLERLQKNSYQFTPCDAIENAKRDFFKNANPVLNFFGSFYDKVDPSEQKSILKSSIYPAYEQWAAQNHKPRTSKRKFWEQILHFYENAGDPLIIEKRHPGHDYLLNYQEIDDICDNIQVLDLC</sequence>
<dbReference type="PANTHER" id="PTHR35372">
    <property type="entry name" value="ATP BINDING PROTEIN-RELATED"/>
    <property type="match status" value="1"/>
</dbReference>
<dbReference type="RefSeq" id="WP_228878103.1">
    <property type="nucleotide sequence ID" value="NZ_CABIIK010000004.1"/>
</dbReference>
<reference evidence="5" key="1">
    <citation type="submission" date="2021-11" db="EMBL/GenBank/DDBJ databases">
        <title>Isoprene-degrading acetogen.</title>
        <authorList>
            <person name="Yang Y."/>
            <person name="Jin H."/>
            <person name="Yan J."/>
        </authorList>
    </citation>
    <scope>NUCLEOTIDE SEQUENCE</scope>
    <source>
        <strain evidence="5">Berkeley</strain>
    </source>
</reference>
<dbReference type="SMART" id="SM00885">
    <property type="entry name" value="D5_N"/>
    <property type="match status" value="1"/>
</dbReference>
<dbReference type="Proteomes" id="UP001163550">
    <property type="component" value="Chromosome"/>
</dbReference>
<evidence type="ECO:0000313" key="5">
    <source>
        <dbReference type="EMBL" id="UYO62368.1"/>
    </source>
</evidence>
<dbReference type="Pfam" id="PF08706">
    <property type="entry name" value="D5_N"/>
    <property type="match status" value="1"/>
</dbReference>
<dbReference type="Gene3D" id="3.40.50.300">
    <property type="entry name" value="P-loop containing nucleotide triphosphate hydrolases"/>
    <property type="match status" value="1"/>
</dbReference>
<feature type="domain" description="SF3 helicase" evidence="4">
    <location>
        <begin position="217"/>
        <end position="372"/>
    </location>
</feature>
<keyword evidence="2" id="KW-0378">Hydrolase</keyword>
<dbReference type="InterPro" id="IPR045455">
    <property type="entry name" value="NrS-1_pol-like_helicase"/>
</dbReference>
<evidence type="ECO:0000256" key="1">
    <source>
        <dbReference type="ARBA" id="ARBA00022741"/>
    </source>
</evidence>
<keyword evidence="3" id="KW-0067">ATP-binding</keyword>
<name>A0ABY6HFN9_9FIRM</name>
<evidence type="ECO:0000259" key="4">
    <source>
        <dbReference type="PROSITE" id="PS51206"/>
    </source>
</evidence>
<dbReference type="NCBIfam" id="TIGR01613">
    <property type="entry name" value="primase_Cterm"/>
    <property type="match status" value="1"/>
</dbReference>
<dbReference type="InterPro" id="IPR051620">
    <property type="entry name" value="ORF904-like_C"/>
</dbReference>
<dbReference type="EMBL" id="CP087994">
    <property type="protein sequence ID" value="UYO62368.1"/>
    <property type="molecule type" value="Genomic_DNA"/>
</dbReference>
<proteinExistence type="predicted"/>
<dbReference type="Pfam" id="PF19263">
    <property type="entry name" value="DUF5906"/>
    <property type="match status" value="1"/>
</dbReference>
<dbReference type="InterPro" id="IPR006500">
    <property type="entry name" value="Helicase_put_C_phage/plasmid"/>
</dbReference>
<keyword evidence="6" id="KW-1185">Reference proteome</keyword>
<evidence type="ECO:0000256" key="3">
    <source>
        <dbReference type="ARBA" id="ARBA00022840"/>
    </source>
</evidence>